<evidence type="ECO:0000313" key="2">
    <source>
        <dbReference type="EMBL" id="NRD23764.1"/>
    </source>
</evidence>
<proteinExistence type="predicted"/>
<sequence length="121" mass="13322">MKTLLTLFTISILSTCNAQLMAEDDQLHLAVGATISATSYALIYSKTKNSKKAFWYSLGLSTLAGLSKEIYDGYIISGKFDSDEAAYTVLGGFVASYTFNIFTNKKKKKQQDNVTFMSLSL</sequence>
<protein>
    <recommendedName>
        <fullName evidence="4">Lipoprotein</fullName>
    </recommendedName>
</protein>
<gene>
    <name evidence="2" type="ORF">HNV10_10955</name>
</gene>
<name>A0ABX2E7J9_9FLAO</name>
<keyword evidence="1" id="KW-0732">Signal</keyword>
<evidence type="ECO:0000256" key="1">
    <source>
        <dbReference type="SAM" id="SignalP"/>
    </source>
</evidence>
<evidence type="ECO:0000313" key="3">
    <source>
        <dbReference type="Proteomes" id="UP000805085"/>
    </source>
</evidence>
<feature type="signal peptide" evidence="1">
    <location>
        <begin position="1"/>
        <end position="18"/>
    </location>
</feature>
<dbReference type="Proteomes" id="UP000805085">
    <property type="component" value="Unassembled WGS sequence"/>
</dbReference>
<accession>A0ABX2E7J9</accession>
<organism evidence="2 3">
    <name type="scientific">Winogradskyella litoriviva</name>
    <dbReference type="NCBI Taxonomy" id="1220182"/>
    <lineage>
        <taxon>Bacteria</taxon>
        <taxon>Pseudomonadati</taxon>
        <taxon>Bacteroidota</taxon>
        <taxon>Flavobacteriia</taxon>
        <taxon>Flavobacteriales</taxon>
        <taxon>Flavobacteriaceae</taxon>
        <taxon>Winogradskyella</taxon>
    </lineage>
</organism>
<comment type="caution">
    <text evidence="2">The sequence shown here is derived from an EMBL/GenBank/DDBJ whole genome shotgun (WGS) entry which is preliminary data.</text>
</comment>
<evidence type="ECO:0008006" key="4">
    <source>
        <dbReference type="Google" id="ProtNLM"/>
    </source>
</evidence>
<reference evidence="2 3" key="1">
    <citation type="journal article" date="2015" name="Int. J. Syst. Evol. Microbiol.">
        <title>Winogradskyella litoriviva sp. nov., isolated from coastal seawater.</title>
        <authorList>
            <person name="Nedashkovskaya O.I."/>
            <person name="Kukhlevskiy A.D."/>
            <person name="Zhukova N.V."/>
            <person name="Kim S.J."/>
            <person name="Rhee S.K."/>
            <person name="Mikhailov V.V."/>
        </authorList>
    </citation>
    <scope>NUCLEOTIDE SEQUENCE [LARGE SCALE GENOMIC DNA]</scope>
    <source>
        <strain evidence="2 3">KMM6491</strain>
    </source>
</reference>
<dbReference type="RefSeq" id="WP_173301392.1">
    <property type="nucleotide sequence ID" value="NZ_JABRWQ010000004.1"/>
</dbReference>
<feature type="chain" id="PRO_5045107147" description="Lipoprotein" evidence="1">
    <location>
        <begin position="19"/>
        <end position="121"/>
    </location>
</feature>
<dbReference type="EMBL" id="JABRWQ010000004">
    <property type="protein sequence ID" value="NRD23764.1"/>
    <property type="molecule type" value="Genomic_DNA"/>
</dbReference>
<keyword evidence="3" id="KW-1185">Reference proteome</keyword>